<dbReference type="AlphaFoldDB" id="A0A3B9IQH4"/>
<protein>
    <recommendedName>
        <fullName evidence="1">Cupin type-2 domain-containing protein</fullName>
    </recommendedName>
</protein>
<proteinExistence type="predicted"/>
<dbReference type="InterPro" id="IPR013096">
    <property type="entry name" value="Cupin_2"/>
</dbReference>
<name>A0A3B9IQH4_9PROT</name>
<dbReference type="EMBL" id="DMAI01000355">
    <property type="protein sequence ID" value="HAE50055.1"/>
    <property type="molecule type" value="Genomic_DNA"/>
</dbReference>
<evidence type="ECO:0000313" key="2">
    <source>
        <dbReference type="EMBL" id="HAE50055.1"/>
    </source>
</evidence>
<accession>A0A3B9IQH4</accession>
<organism evidence="2 3">
    <name type="scientific">Tistrella mobilis</name>
    <dbReference type="NCBI Taxonomy" id="171437"/>
    <lineage>
        <taxon>Bacteria</taxon>
        <taxon>Pseudomonadati</taxon>
        <taxon>Pseudomonadota</taxon>
        <taxon>Alphaproteobacteria</taxon>
        <taxon>Geminicoccales</taxon>
        <taxon>Geminicoccaceae</taxon>
        <taxon>Tistrella</taxon>
    </lineage>
</organism>
<sequence>MDDQRIMQRTSHLHVNSADVVPEVINRVEGVAEQGHVTVKKMAVGEHILFLEVFRKKGLIDPVHKHMDHETVAYLISGKMRLVIGGEEFIATAGSSWVHPVGVEHYSEALEDCLQVEVKSPPRKTWE</sequence>
<dbReference type="SUPFAM" id="SSF51182">
    <property type="entry name" value="RmlC-like cupins"/>
    <property type="match status" value="1"/>
</dbReference>
<feature type="domain" description="Cupin type-2" evidence="1">
    <location>
        <begin position="53"/>
        <end position="109"/>
    </location>
</feature>
<dbReference type="InterPro" id="IPR011051">
    <property type="entry name" value="RmlC_Cupin_sf"/>
</dbReference>
<dbReference type="Proteomes" id="UP000257706">
    <property type="component" value="Unassembled WGS sequence"/>
</dbReference>
<dbReference type="InterPro" id="IPR014710">
    <property type="entry name" value="RmlC-like_jellyroll"/>
</dbReference>
<evidence type="ECO:0000313" key="3">
    <source>
        <dbReference type="Proteomes" id="UP000257706"/>
    </source>
</evidence>
<dbReference type="Gene3D" id="2.60.120.10">
    <property type="entry name" value="Jelly Rolls"/>
    <property type="match status" value="1"/>
</dbReference>
<reference evidence="2 3" key="1">
    <citation type="journal article" date="2018" name="Nat. Biotechnol.">
        <title>A standardized bacterial taxonomy based on genome phylogeny substantially revises the tree of life.</title>
        <authorList>
            <person name="Parks D.H."/>
            <person name="Chuvochina M."/>
            <person name="Waite D.W."/>
            <person name="Rinke C."/>
            <person name="Skarshewski A."/>
            <person name="Chaumeil P.A."/>
            <person name="Hugenholtz P."/>
        </authorList>
    </citation>
    <scope>NUCLEOTIDE SEQUENCE [LARGE SCALE GENOMIC DNA]</scope>
    <source>
        <strain evidence="2">UBA8739</strain>
    </source>
</reference>
<gene>
    <name evidence="2" type="ORF">DCK97_21805</name>
</gene>
<comment type="caution">
    <text evidence="2">The sequence shown here is derived from an EMBL/GenBank/DDBJ whole genome shotgun (WGS) entry which is preliminary data.</text>
</comment>
<evidence type="ECO:0000259" key="1">
    <source>
        <dbReference type="Pfam" id="PF07883"/>
    </source>
</evidence>
<dbReference type="Pfam" id="PF07883">
    <property type="entry name" value="Cupin_2"/>
    <property type="match status" value="1"/>
</dbReference>